<dbReference type="SUPFAM" id="SSF46689">
    <property type="entry name" value="Homeodomain-like"/>
    <property type="match status" value="1"/>
</dbReference>
<dbReference type="InterPro" id="IPR001647">
    <property type="entry name" value="HTH_TetR"/>
</dbReference>
<evidence type="ECO:0000256" key="1">
    <source>
        <dbReference type="ARBA" id="ARBA00023125"/>
    </source>
</evidence>
<evidence type="ECO:0000259" key="3">
    <source>
        <dbReference type="PROSITE" id="PS50977"/>
    </source>
</evidence>
<feature type="domain" description="HTH tetR-type" evidence="3">
    <location>
        <begin position="23"/>
        <end position="83"/>
    </location>
</feature>
<accession>A0A4Q7AEI8</accession>
<dbReference type="Proteomes" id="UP000293863">
    <property type="component" value="Unassembled WGS sequence"/>
</dbReference>
<proteinExistence type="predicted"/>
<comment type="caution">
    <text evidence="4">The sequence shown here is derived from an EMBL/GenBank/DDBJ whole genome shotgun (WGS) entry which is preliminary data.</text>
</comment>
<dbReference type="Gene3D" id="1.10.357.10">
    <property type="entry name" value="Tetracycline Repressor, domain 2"/>
    <property type="match status" value="1"/>
</dbReference>
<dbReference type="PANTHER" id="PTHR43479">
    <property type="entry name" value="ACREF/ENVCD OPERON REPRESSOR-RELATED"/>
    <property type="match status" value="1"/>
</dbReference>
<protein>
    <submittedName>
        <fullName evidence="4">TetR/AcrR family transcriptional regulator</fullName>
    </submittedName>
</protein>
<dbReference type="EMBL" id="SGSQ01000018">
    <property type="protein sequence ID" value="RZG45320.1"/>
    <property type="molecule type" value="Genomic_DNA"/>
</dbReference>
<dbReference type="InterPro" id="IPR050624">
    <property type="entry name" value="HTH-type_Tx_Regulator"/>
</dbReference>
<keyword evidence="1 2" id="KW-0238">DNA-binding</keyword>
<dbReference type="PROSITE" id="PS50977">
    <property type="entry name" value="HTH_TETR_2"/>
    <property type="match status" value="1"/>
</dbReference>
<dbReference type="InterPro" id="IPR049513">
    <property type="entry name" value="TetR_C_40"/>
</dbReference>
<organism evidence="4 5">
    <name type="scientific">Acinetobacter wuhouensis</name>
    <dbReference type="NCBI Taxonomy" id="1879050"/>
    <lineage>
        <taxon>Bacteria</taxon>
        <taxon>Pseudomonadati</taxon>
        <taxon>Pseudomonadota</taxon>
        <taxon>Gammaproteobacteria</taxon>
        <taxon>Moraxellales</taxon>
        <taxon>Moraxellaceae</taxon>
        <taxon>Acinetobacter</taxon>
    </lineage>
</organism>
<sequence>MVEIKNMNIPVDHRTQMGHSRRAKMRQHLLISSLDFYANQPDAELMIDDLIKHANVSRGTFYNYFKTTHELTIALTGEMSDEILKIIDPYIIHYINPLERMSMGLRLYMHATTQYPVWGKLLTRMGPHHTVRERQIDMYVKRDLNLAINSGIIPKDDVAVLKDLILGAVYYGIETLQQEQFKQDYANKIIEKLLKITSLNDELATQFAYCPLIKIEKVETDFFSFLKNI</sequence>
<evidence type="ECO:0000313" key="4">
    <source>
        <dbReference type="EMBL" id="RZG45320.1"/>
    </source>
</evidence>
<dbReference type="GO" id="GO:0003677">
    <property type="term" value="F:DNA binding"/>
    <property type="evidence" value="ECO:0007669"/>
    <property type="project" value="UniProtKB-UniRule"/>
</dbReference>
<name>A0A4Q7AEI8_9GAMM</name>
<dbReference type="InterPro" id="IPR009057">
    <property type="entry name" value="Homeodomain-like_sf"/>
</dbReference>
<dbReference type="AlphaFoldDB" id="A0A4Q7AEI8"/>
<dbReference type="PANTHER" id="PTHR43479:SF11">
    <property type="entry name" value="ACREF_ENVCD OPERON REPRESSOR-RELATED"/>
    <property type="match status" value="1"/>
</dbReference>
<evidence type="ECO:0000256" key="2">
    <source>
        <dbReference type="PROSITE-ProRule" id="PRU00335"/>
    </source>
</evidence>
<dbReference type="Pfam" id="PF21306">
    <property type="entry name" value="TetR_C_40"/>
    <property type="match status" value="1"/>
</dbReference>
<feature type="DNA-binding region" description="H-T-H motif" evidence="2">
    <location>
        <begin position="46"/>
        <end position="65"/>
    </location>
</feature>
<reference evidence="4 5" key="1">
    <citation type="submission" date="2019-02" db="EMBL/GenBank/DDBJ databases">
        <title>The Batch Genome Submission of Acinetobacter spp. strains.</title>
        <authorList>
            <person name="Qin J."/>
            <person name="Hu Y."/>
            <person name="Ye H."/>
            <person name="Wei L."/>
            <person name="Feng Y."/>
            <person name="Zong Z."/>
        </authorList>
    </citation>
    <scope>NUCLEOTIDE SEQUENCE [LARGE SCALE GENOMIC DNA]</scope>
    <source>
        <strain evidence="4 5">WCHAW060049</strain>
    </source>
</reference>
<keyword evidence="5" id="KW-1185">Reference proteome</keyword>
<gene>
    <name evidence="4" type="ORF">EXU28_11960</name>
</gene>
<evidence type="ECO:0000313" key="5">
    <source>
        <dbReference type="Proteomes" id="UP000293863"/>
    </source>
</evidence>